<protein>
    <recommendedName>
        <fullName evidence="1">tRNA uridine(34) hydroxylase</fullName>
        <ecNumber evidence="1">1.14.-.-</ecNumber>
    </recommendedName>
    <alternativeName>
        <fullName evidence="1">tRNA hydroxylation protein O</fullName>
    </alternativeName>
</protein>
<dbReference type="Pfam" id="PF17773">
    <property type="entry name" value="UPF0176_N"/>
    <property type="match status" value="1"/>
</dbReference>
<dbReference type="EMBL" id="MFUR01000012">
    <property type="protein sequence ID" value="OGI86704.1"/>
    <property type="molecule type" value="Genomic_DNA"/>
</dbReference>
<feature type="domain" description="Rhodanese" evidence="2">
    <location>
        <begin position="133"/>
        <end position="226"/>
    </location>
</feature>
<evidence type="ECO:0000256" key="1">
    <source>
        <dbReference type="HAMAP-Rule" id="MF_00469"/>
    </source>
</evidence>
<dbReference type="HAMAP" id="MF_00469">
    <property type="entry name" value="TrhO"/>
    <property type="match status" value="1"/>
</dbReference>
<dbReference type="PANTHER" id="PTHR43268:SF6">
    <property type="entry name" value="THIOSULFATE SULFURTRANSFERASE_RHODANESE-LIKE DOMAIN-CONTAINING PROTEIN 2"/>
    <property type="match status" value="1"/>
</dbReference>
<proteinExistence type="inferred from homology"/>
<dbReference type="Pfam" id="PF00581">
    <property type="entry name" value="Rhodanese"/>
    <property type="match status" value="1"/>
</dbReference>
<dbReference type="Gene3D" id="3.30.70.100">
    <property type="match status" value="1"/>
</dbReference>
<evidence type="ECO:0000313" key="3">
    <source>
        <dbReference type="EMBL" id="OGI86704.1"/>
    </source>
</evidence>
<dbReference type="NCBIfam" id="NF001135">
    <property type="entry name" value="PRK00142.1-3"/>
    <property type="match status" value="1"/>
</dbReference>
<dbReference type="SMART" id="SM00450">
    <property type="entry name" value="RHOD"/>
    <property type="match status" value="1"/>
</dbReference>
<dbReference type="EC" id="1.14.-.-" evidence="1"/>
<sequence length="322" mass="36512">MEYQIILFYKYIFIADPEVVAKKQREICEKLGITGRCIIANEGINATFEGTKENIKEYVKELEKDKRFLNIHFKLSSGNGNAFPKLSIKMRKEIVSLNLGTCDVDPNEITGIHLKPEELHEWLVPSKIEGIKTKKEFYIIDMRNAYEHKVGHFENSILPPIENFRDLPKVVEQIAHLKNKTVLTVCTGGVRCEKASGFLIKEGFTDVYQLDGGIVSYMEKYPNEDFQGKLYVFDGRVTMGPSALLGTGLYTDDPKHKIIGKCDVCKEQSENYVNCANPICHRHFINCENCLVKNNGKAFCPGGCVLSRHGRKISRVQANLVE</sequence>
<dbReference type="GO" id="GO:0006400">
    <property type="term" value="P:tRNA modification"/>
    <property type="evidence" value="ECO:0007669"/>
    <property type="project" value="UniProtKB-UniRule"/>
</dbReference>
<dbReference type="Gene3D" id="3.40.250.10">
    <property type="entry name" value="Rhodanese-like domain"/>
    <property type="match status" value="1"/>
</dbReference>
<dbReference type="Pfam" id="PF12368">
    <property type="entry name" value="Rhodanese_C"/>
    <property type="match status" value="1"/>
</dbReference>
<comment type="caution">
    <text evidence="3">The sequence shown here is derived from an EMBL/GenBank/DDBJ whole genome shotgun (WGS) entry which is preliminary data.</text>
</comment>
<evidence type="ECO:0000259" key="2">
    <source>
        <dbReference type="PROSITE" id="PS50206"/>
    </source>
</evidence>
<dbReference type="InterPro" id="IPR022111">
    <property type="entry name" value="Rhodanese_C"/>
</dbReference>
<reference evidence="3 4" key="1">
    <citation type="journal article" date="2016" name="Nat. Commun.">
        <title>Thousands of microbial genomes shed light on interconnected biogeochemical processes in an aquifer system.</title>
        <authorList>
            <person name="Anantharaman K."/>
            <person name="Brown C.T."/>
            <person name="Hug L.A."/>
            <person name="Sharon I."/>
            <person name="Castelle C.J."/>
            <person name="Probst A.J."/>
            <person name="Thomas B.C."/>
            <person name="Singh A."/>
            <person name="Wilkins M.J."/>
            <person name="Karaoz U."/>
            <person name="Brodie E.L."/>
            <person name="Williams K.H."/>
            <person name="Hubbard S.S."/>
            <person name="Banfield J.F."/>
        </authorList>
    </citation>
    <scope>NUCLEOTIDE SEQUENCE [LARGE SCALE GENOMIC DNA]</scope>
</reference>
<dbReference type="AlphaFoldDB" id="A0A1F6WY46"/>
<comment type="function">
    <text evidence="1">Catalyzes oxygen-dependent 5-hydroxyuridine (ho5U) modification at position 34 in tRNAs.</text>
</comment>
<name>A0A1F6WY46_9BACT</name>
<dbReference type="CDD" id="cd01518">
    <property type="entry name" value="RHOD_YceA"/>
    <property type="match status" value="1"/>
</dbReference>
<dbReference type="GO" id="GO:0016705">
    <property type="term" value="F:oxidoreductase activity, acting on paired donors, with incorporation or reduction of molecular oxygen"/>
    <property type="evidence" value="ECO:0007669"/>
    <property type="project" value="UniProtKB-UniRule"/>
</dbReference>
<dbReference type="SUPFAM" id="SSF52821">
    <property type="entry name" value="Rhodanese/Cell cycle control phosphatase"/>
    <property type="match status" value="1"/>
</dbReference>
<accession>A0A1F6WY46</accession>
<dbReference type="InterPro" id="IPR001763">
    <property type="entry name" value="Rhodanese-like_dom"/>
</dbReference>
<evidence type="ECO:0000313" key="4">
    <source>
        <dbReference type="Proteomes" id="UP000177001"/>
    </source>
</evidence>
<dbReference type="InterPro" id="IPR036873">
    <property type="entry name" value="Rhodanese-like_dom_sf"/>
</dbReference>
<dbReference type="InterPro" id="IPR020936">
    <property type="entry name" value="TrhO"/>
</dbReference>
<organism evidence="3 4">
    <name type="scientific">Candidatus Nomurabacteria bacterium RIFCSPLOWO2_01_FULL_36_16</name>
    <dbReference type="NCBI Taxonomy" id="1801767"/>
    <lineage>
        <taxon>Bacteria</taxon>
        <taxon>Candidatus Nomuraibacteriota</taxon>
    </lineage>
</organism>
<gene>
    <name evidence="1" type="primary">trhO</name>
    <name evidence="3" type="ORF">A3A91_03670</name>
</gene>
<keyword evidence="1" id="KW-0560">Oxidoreductase</keyword>
<comment type="catalytic activity">
    <reaction evidence="1">
        <text>uridine(34) in tRNA + AH2 + O2 = 5-hydroxyuridine(34) in tRNA + A + H2O</text>
        <dbReference type="Rhea" id="RHEA:64224"/>
        <dbReference type="Rhea" id="RHEA-COMP:11727"/>
        <dbReference type="Rhea" id="RHEA-COMP:13381"/>
        <dbReference type="ChEBI" id="CHEBI:13193"/>
        <dbReference type="ChEBI" id="CHEBI:15377"/>
        <dbReference type="ChEBI" id="CHEBI:15379"/>
        <dbReference type="ChEBI" id="CHEBI:17499"/>
        <dbReference type="ChEBI" id="CHEBI:65315"/>
        <dbReference type="ChEBI" id="CHEBI:136877"/>
    </reaction>
</comment>
<keyword evidence="1" id="KW-0819">tRNA processing</keyword>
<dbReference type="InterPro" id="IPR040503">
    <property type="entry name" value="TRHO_N"/>
</dbReference>
<dbReference type="PANTHER" id="PTHR43268">
    <property type="entry name" value="THIOSULFATE SULFURTRANSFERASE/RHODANESE-LIKE DOMAIN-CONTAINING PROTEIN 2"/>
    <property type="match status" value="1"/>
</dbReference>
<comment type="similarity">
    <text evidence="1">Belongs to the TrhO family.</text>
</comment>
<dbReference type="PROSITE" id="PS50206">
    <property type="entry name" value="RHODANESE_3"/>
    <property type="match status" value="1"/>
</dbReference>
<dbReference type="Proteomes" id="UP000177001">
    <property type="component" value="Unassembled WGS sequence"/>
</dbReference>